<dbReference type="PROSITE" id="PS50254">
    <property type="entry name" value="REL_2"/>
    <property type="match status" value="1"/>
</dbReference>
<dbReference type="GO" id="GO:0034097">
    <property type="term" value="P:response to cytokine"/>
    <property type="evidence" value="ECO:0007669"/>
    <property type="project" value="TreeGrafter"/>
</dbReference>
<dbReference type="InterPro" id="IPR013783">
    <property type="entry name" value="Ig-like_fold"/>
</dbReference>
<dbReference type="InterPro" id="IPR030492">
    <property type="entry name" value="RHD_CS"/>
</dbReference>
<dbReference type="GO" id="GO:0007249">
    <property type="term" value="P:canonical NF-kappaB signal transduction"/>
    <property type="evidence" value="ECO:0007669"/>
    <property type="project" value="TreeGrafter"/>
</dbReference>
<feature type="non-terminal residue" evidence="6">
    <location>
        <position position="1"/>
    </location>
</feature>
<evidence type="ECO:0000313" key="6">
    <source>
        <dbReference type="EMBL" id="NXI18618.1"/>
    </source>
</evidence>
<dbReference type="SUPFAM" id="SSF49417">
    <property type="entry name" value="p53-like transcription factors"/>
    <property type="match status" value="1"/>
</dbReference>
<dbReference type="InterPro" id="IPR002909">
    <property type="entry name" value="IPT_dom"/>
</dbReference>
<dbReference type="GO" id="GO:0045087">
    <property type="term" value="P:innate immune response"/>
    <property type="evidence" value="ECO:0007669"/>
    <property type="project" value="TreeGrafter"/>
</dbReference>
<proteinExistence type="predicted"/>
<dbReference type="FunFam" id="2.60.40.340:FF:000003">
    <property type="entry name" value="NFkB p65 transcription factor"/>
    <property type="match status" value="1"/>
</dbReference>
<feature type="domain" description="RHD" evidence="5">
    <location>
        <begin position="2"/>
        <end position="179"/>
    </location>
</feature>
<feature type="non-terminal residue" evidence="6">
    <location>
        <position position="556"/>
    </location>
</feature>
<evidence type="ECO:0000313" key="7">
    <source>
        <dbReference type="Proteomes" id="UP000530962"/>
    </source>
</evidence>
<name>A0A7K9R4M8_IRECY</name>
<dbReference type="Gene3D" id="2.60.40.10">
    <property type="entry name" value="Immunoglobulins"/>
    <property type="match status" value="1"/>
</dbReference>
<keyword evidence="2" id="KW-0597">Phosphoprotein</keyword>
<sequence>GGLEPYIEIFEQPRQRGMRFRYKCEGRSAGSIPGEHSTENNKTFPSIQILNYFGKVKIRTTLVTKNEPYKPHPHDLVGKDCRDGYYEAEFGPERRVLSFQNLGIQCVKKKDLKESISLRISKKINPFNVPEEQLHNIDEYDLNVVRLCFQAFLPDEHGNYTIALPPLISNPIYDNRAPNTAELRICRVNKNCGSVKGGDEIFLLCDKVQKDDIEVRFVLDNWEAKGSFSQADVHRQVAIVFRTPPFLRDITEPVTVKMQLRRPSDQEVSEPMDFRYLPDEKDPYGNKAKRQRSTLAWQKLIQDCGSNTMERPKVAPFPVVTPEGKLIKKEPNMFPSSLMMPGGLGAQSNTSQLYPGCLQPGPGKQDVLSPFWLFGSHSHNSFPTEPQPNIPGSSSLPAFPDSALAWPDEKDLGFFRTNGSTNGLGAMVSAPELQSLPGGGTSSTGMVGMDTDDVNCGSISLEKFNAVLAASSHRQQLHLPLAGTSTGSGATAFTSQPGLAEPSYGFIDAEVLSEPRLSSSHQGGLADGQFYDTDGVHTDELYQSFPFDNILQSYNP</sequence>
<dbReference type="AlphaFoldDB" id="A0A7K9R4M8"/>
<evidence type="ECO:0000256" key="4">
    <source>
        <dbReference type="ARBA" id="ARBA00023242"/>
    </source>
</evidence>
<dbReference type="GO" id="GO:0005634">
    <property type="term" value="C:nucleus"/>
    <property type="evidence" value="ECO:0007669"/>
    <property type="project" value="UniProtKB-SubCell"/>
</dbReference>
<dbReference type="InterPro" id="IPR011539">
    <property type="entry name" value="RHD_DNA_bind_dom"/>
</dbReference>
<dbReference type="InterPro" id="IPR032397">
    <property type="entry name" value="RHD_dimer"/>
</dbReference>
<dbReference type="GO" id="GO:0033554">
    <property type="term" value="P:cellular response to stress"/>
    <property type="evidence" value="ECO:0007669"/>
    <property type="project" value="TreeGrafter"/>
</dbReference>
<dbReference type="GO" id="GO:0000981">
    <property type="term" value="F:DNA-binding transcription factor activity, RNA polymerase II-specific"/>
    <property type="evidence" value="ECO:0007669"/>
    <property type="project" value="TreeGrafter"/>
</dbReference>
<dbReference type="PANTHER" id="PTHR24169">
    <property type="entry name" value="NUCLEAR FACTOR NF-KAPPA-B PROTEIN"/>
    <property type="match status" value="1"/>
</dbReference>
<protein>
    <submittedName>
        <fullName evidence="6">REL protein</fullName>
    </submittedName>
</protein>
<dbReference type="CDD" id="cd01177">
    <property type="entry name" value="IPT_NFkappaB"/>
    <property type="match status" value="1"/>
</dbReference>
<gene>
    <name evidence="6" type="primary">Rel</name>
    <name evidence="6" type="ORF">IRECYA_R14460</name>
</gene>
<dbReference type="SUPFAM" id="SSF81296">
    <property type="entry name" value="E set domains"/>
    <property type="match status" value="1"/>
</dbReference>
<keyword evidence="3" id="KW-0238">DNA-binding</keyword>
<dbReference type="GO" id="GO:0005737">
    <property type="term" value="C:cytoplasm"/>
    <property type="evidence" value="ECO:0007669"/>
    <property type="project" value="InterPro"/>
</dbReference>
<dbReference type="PROSITE" id="PS01204">
    <property type="entry name" value="REL_1"/>
    <property type="match status" value="1"/>
</dbReference>
<dbReference type="InterPro" id="IPR014756">
    <property type="entry name" value="Ig_E-set"/>
</dbReference>
<dbReference type="CDD" id="cd07933">
    <property type="entry name" value="RHD-n_c-Rel"/>
    <property type="match status" value="1"/>
</dbReference>
<dbReference type="PANTHER" id="PTHR24169:SF4">
    <property type="entry name" value="PROTO-ONCOGENE C-REL"/>
    <property type="match status" value="1"/>
</dbReference>
<dbReference type="EMBL" id="VWZV01015728">
    <property type="protein sequence ID" value="NXI18618.1"/>
    <property type="molecule type" value="Genomic_DNA"/>
</dbReference>
<keyword evidence="7" id="KW-1185">Reference proteome</keyword>
<dbReference type="SMART" id="SM00429">
    <property type="entry name" value="IPT"/>
    <property type="match status" value="1"/>
</dbReference>
<dbReference type="FunFam" id="2.60.40.10:FF:000046">
    <property type="entry name" value="Nuclear factor NF-kappa-B p105 subunit"/>
    <property type="match status" value="1"/>
</dbReference>
<evidence type="ECO:0000259" key="5">
    <source>
        <dbReference type="PROSITE" id="PS50254"/>
    </source>
</evidence>
<comment type="caution">
    <text evidence="6">The sequence shown here is derived from an EMBL/GenBank/DDBJ whole genome shotgun (WGS) entry which is preliminary data.</text>
</comment>
<dbReference type="PRINTS" id="PR00057">
    <property type="entry name" value="NFKBTNSCPFCT"/>
</dbReference>
<keyword evidence="4" id="KW-0539">Nucleus</keyword>
<dbReference type="InterPro" id="IPR008967">
    <property type="entry name" value="p53-like_TF_DNA-bd_sf"/>
</dbReference>
<evidence type="ECO:0000256" key="3">
    <source>
        <dbReference type="ARBA" id="ARBA00023125"/>
    </source>
</evidence>
<dbReference type="InterPro" id="IPR042845">
    <property type="entry name" value="RHD-n_c-Rel"/>
</dbReference>
<dbReference type="InterPro" id="IPR037059">
    <property type="entry name" value="RHD_DNA_bind_dom_sf"/>
</dbReference>
<organism evidence="6 7">
    <name type="scientific">Irena cyanogastra</name>
    <name type="common">Philippine fairy-bluebird</name>
    <dbReference type="NCBI Taxonomy" id="175120"/>
    <lineage>
        <taxon>Eukaryota</taxon>
        <taxon>Metazoa</taxon>
        <taxon>Chordata</taxon>
        <taxon>Craniata</taxon>
        <taxon>Vertebrata</taxon>
        <taxon>Euteleostomi</taxon>
        <taxon>Archelosauria</taxon>
        <taxon>Archosauria</taxon>
        <taxon>Dinosauria</taxon>
        <taxon>Saurischia</taxon>
        <taxon>Theropoda</taxon>
        <taxon>Coelurosauria</taxon>
        <taxon>Aves</taxon>
        <taxon>Neognathae</taxon>
        <taxon>Neoaves</taxon>
        <taxon>Telluraves</taxon>
        <taxon>Australaves</taxon>
        <taxon>Passeriformes</taxon>
        <taxon>Corvoidea</taxon>
        <taxon>Irenidae</taxon>
        <taxon>Irena</taxon>
    </lineage>
</organism>
<accession>A0A7K9R4M8</accession>
<dbReference type="Gene3D" id="2.60.40.340">
    <property type="entry name" value="Rel homology domain (RHD), DNA-binding domain"/>
    <property type="match status" value="1"/>
</dbReference>
<dbReference type="InterPro" id="IPR000451">
    <property type="entry name" value="NFkB/Dor"/>
</dbReference>
<dbReference type="Pfam" id="PF16179">
    <property type="entry name" value="RHD_dimer"/>
    <property type="match status" value="1"/>
</dbReference>
<dbReference type="GO" id="GO:0045944">
    <property type="term" value="P:positive regulation of transcription by RNA polymerase II"/>
    <property type="evidence" value="ECO:0007669"/>
    <property type="project" value="TreeGrafter"/>
</dbReference>
<evidence type="ECO:0000256" key="1">
    <source>
        <dbReference type="ARBA" id="ARBA00004123"/>
    </source>
</evidence>
<dbReference type="Pfam" id="PF00554">
    <property type="entry name" value="RHD_DNA_bind"/>
    <property type="match status" value="1"/>
</dbReference>
<dbReference type="Proteomes" id="UP000530962">
    <property type="component" value="Unassembled WGS sequence"/>
</dbReference>
<dbReference type="GO" id="GO:0006954">
    <property type="term" value="P:inflammatory response"/>
    <property type="evidence" value="ECO:0007669"/>
    <property type="project" value="TreeGrafter"/>
</dbReference>
<comment type="subcellular location">
    <subcellularLocation>
        <location evidence="1">Nucleus</location>
    </subcellularLocation>
</comment>
<dbReference type="InterPro" id="IPR033926">
    <property type="entry name" value="IPT_NFkappaB"/>
</dbReference>
<dbReference type="GO" id="GO:0000978">
    <property type="term" value="F:RNA polymerase II cis-regulatory region sequence-specific DNA binding"/>
    <property type="evidence" value="ECO:0007669"/>
    <property type="project" value="TreeGrafter"/>
</dbReference>
<evidence type="ECO:0000256" key="2">
    <source>
        <dbReference type="ARBA" id="ARBA00022553"/>
    </source>
</evidence>
<dbReference type="GO" id="GO:0038061">
    <property type="term" value="P:non-canonical NF-kappaB signal transduction"/>
    <property type="evidence" value="ECO:0007669"/>
    <property type="project" value="TreeGrafter"/>
</dbReference>
<reference evidence="6 7" key="1">
    <citation type="submission" date="2019-09" db="EMBL/GenBank/DDBJ databases">
        <title>Bird 10,000 Genomes (B10K) Project - Family phase.</title>
        <authorList>
            <person name="Zhang G."/>
        </authorList>
    </citation>
    <scope>NUCLEOTIDE SEQUENCE [LARGE SCALE GENOMIC DNA]</scope>
    <source>
        <strain evidence="6">B10K-DU-001-26</strain>
        <tissue evidence="6">Muscle</tissue>
    </source>
</reference>